<organism evidence="19 20">
    <name type="scientific">Fulvimarina uroteuthidis</name>
    <dbReference type="NCBI Taxonomy" id="3098149"/>
    <lineage>
        <taxon>Bacteria</taxon>
        <taxon>Pseudomonadati</taxon>
        <taxon>Pseudomonadota</taxon>
        <taxon>Alphaproteobacteria</taxon>
        <taxon>Hyphomicrobiales</taxon>
        <taxon>Aurantimonadaceae</taxon>
        <taxon>Fulvimarina</taxon>
    </lineage>
</organism>
<feature type="transmembrane region" description="Helical" evidence="16">
    <location>
        <begin position="246"/>
        <end position="268"/>
    </location>
</feature>
<feature type="domain" description="Cytochrome b/b6 C-terminal region profile" evidence="18">
    <location>
        <begin position="227"/>
        <end position="404"/>
    </location>
</feature>
<comment type="subcellular location">
    <subcellularLocation>
        <location evidence="2">Membrane</location>
        <topology evidence="2">Multi-pass membrane protein</topology>
    </subcellularLocation>
</comment>
<evidence type="ECO:0000256" key="6">
    <source>
        <dbReference type="ARBA" id="ARBA00022617"/>
    </source>
</evidence>
<keyword evidence="9" id="KW-0479">Metal-binding</keyword>
<comment type="subunit">
    <text evidence="3 14">The main subunits of complex b-c1 are: cytochrome b, cytochrome c1 and the Rieske protein.</text>
</comment>
<dbReference type="InterPro" id="IPR016174">
    <property type="entry name" value="Di-haem_cyt_TM"/>
</dbReference>
<evidence type="ECO:0000313" key="19">
    <source>
        <dbReference type="EMBL" id="MDY8109623.1"/>
    </source>
</evidence>
<dbReference type="InterPro" id="IPR030689">
    <property type="entry name" value="Cytochrome_b"/>
</dbReference>
<feature type="transmembrane region" description="Helical" evidence="16">
    <location>
        <begin position="193"/>
        <end position="214"/>
    </location>
</feature>
<evidence type="ECO:0000256" key="16">
    <source>
        <dbReference type="SAM" id="Phobius"/>
    </source>
</evidence>
<evidence type="ECO:0000256" key="5">
    <source>
        <dbReference type="ARBA" id="ARBA00022448"/>
    </source>
</evidence>
<dbReference type="PANTHER" id="PTHR19271:SF16">
    <property type="entry name" value="CYTOCHROME B"/>
    <property type="match status" value="1"/>
</dbReference>
<dbReference type="SUPFAM" id="SSF81342">
    <property type="entry name" value="Transmembrane di-heme cytochromes"/>
    <property type="match status" value="1"/>
</dbReference>
<feature type="domain" description="Cytochrome b/b6 N-terminal region profile" evidence="17">
    <location>
        <begin position="13"/>
        <end position="224"/>
    </location>
</feature>
<dbReference type="SUPFAM" id="SSF81648">
    <property type="entry name" value="a domain/subunit of cytochrome bc1 complex (Ubiquinol-cytochrome c reductase)"/>
    <property type="match status" value="1"/>
</dbReference>
<dbReference type="RefSeq" id="WP_322187106.1">
    <property type="nucleotide sequence ID" value="NZ_JAXLPB010000003.1"/>
</dbReference>
<dbReference type="EMBL" id="JAXLPB010000003">
    <property type="protein sequence ID" value="MDY8109623.1"/>
    <property type="molecule type" value="Genomic_DNA"/>
</dbReference>
<feature type="transmembrane region" description="Helical" evidence="16">
    <location>
        <begin position="42"/>
        <end position="70"/>
    </location>
</feature>
<keyword evidence="5 14" id="KW-0813">Transport</keyword>
<dbReference type="CDD" id="cd00284">
    <property type="entry name" value="Cytochrome_b_N"/>
    <property type="match status" value="1"/>
</dbReference>
<dbReference type="PROSITE" id="PS51002">
    <property type="entry name" value="CYTB_NTER"/>
    <property type="match status" value="1"/>
</dbReference>
<feature type="transmembrane region" description="Helical" evidence="16">
    <location>
        <begin position="154"/>
        <end position="172"/>
    </location>
</feature>
<gene>
    <name evidence="19" type="ORF">U0C82_10790</name>
</gene>
<keyword evidence="12" id="KW-0408">Iron</keyword>
<sequence length="435" mass="48170">MSGHSSYVPSSGVMRWLDARLPLPRMVYDSFVAYPVPRNLNYAYTFGGILAIFLGIQILTGIVLAMHYAASSALAFESVEKIMRDVNWGWLLRYMHANGASFFFVAVYLHIARGLYYGSYKAPREVLWILGVVIFLLMMATAFMGYVLPWGQMSFWGATVITGFFTAFPLVGESIQTLLLGGFSVDNPTLNRFFSLHYLLPFMIAGVVILHVWALHVTGQTNPTGVEVKSSKDTVPFTPHATVKDGLAMVVFLAVFAYFVFYLPNFLGHPDNYIEANPLKTPSHIVPEWYFLPFYAMLRAITFNIGPIDSKLGGVLVMFGSIIVLFFLPWLDTSRVRSTAFRPVYKIFFWIFVVNAIFLGWLGAKPAEGVYPTLALIGTIYYFAHFLIVLPVLGLVETPKKLPNSITEAVLGKAANREGGSATPAGAAASPETKG</sequence>
<evidence type="ECO:0000256" key="4">
    <source>
        <dbReference type="ARBA" id="ARBA00013531"/>
    </source>
</evidence>
<evidence type="ECO:0000259" key="18">
    <source>
        <dbReference type="PROSITE" id="PS51003"/>
    </source>
</evidence>
<evidence type="ECO:0000256" key="13">
    <source>
        <dbReference type="ARBA" id="ARBA00023136"/>
    </source>
</evidence>
<dbReference type="PROSITE" id="PS51003">
    <property type="entry name" value="CYTB_CTER"/>
    <property type="match status" value="1"/>
</dbReference>
<proteinExistence type="inferred from homology"/>
<dbReference type="InterPro" id="IPR027387">
    <property type="entry name" value="Cytb/b6-like_sf"/>
</dbReference>
<dbReference type="InterPro" id="IPR048260">
    <property type="entry name" value="Cytochrome_b_C_euk/bac"/>
</dbReference>
<comment type="function">
    <text evidence="1 14">Component of the ubiquinol-cytochrome c reductase complex (complex III or cytochrome b-c1 complex), which is a respiratory chain that generates an electrochemical potential coupled to ATP synthesis.</text>
</comment>
<evidence type="ECO:0000256" key="15">
    <source>
        <dbReference type="SAM" id="MobiDB-lite"/>
    </source>
</evidence>
<evidence type="ECO:0000256" key="7">
    <source>
        <dbReference type="ARBA" id="ARBA00022660"/>
    </source>
</evidence>
<dbReference type="PIRSF" id="PIRSF038885">
    <property type="entry name" value="COB"/>
    <property type="match status" value="1"/>
</dbReference>
<evidence type="ECO:0000256" key="8">
    <source>
        <dbReference type="ARBA" id="ARBA00022692"/>
    </source>
</evidence>
<feature type="transmembrane region" description="Helical" evidence="16">
    <location>
        <begin position="90"/>
        <end position="115"/>
    </location>
</feature>
<keyword evidence="10 14" id="KW-0249">Electron transport</keyword>
<dbReference type="InterPro" id="IPR005798">
    <property type="entry name" value="Cyt_b/b6_C"/>
</dbReference>
<comment type="caution">
    <text evidence="19">The sequence shown here is derived from an EMBL/GenBank/DDBJ whole genome shotgun (WGS) entry which is preliminary data.</text>
</comment>
<evidence type="ECO:0000259" key="17">
    <source>
        <dbReference type="PROSITE" id="PS51002"/>
    </source>
</evidence>
<evidence type="ECO:0000256" key="14">
    <source>
        <dbReference type="RuleBase" id="RU003385"/>
    </source>
</evidence>
<accession>A0ABU5I3U1</accession>
<keyword evidence="13 16" id="KW-0472">Membrane</keyword>
<comment type="similarity">
    <text evidence="14">Belongs to the cytochrome b family.</text>
</comment>
<dbReference type="Pfam" id="PF00032">
    <property type="entry name" value="Cytochrom_B_C"/>
    <property type="match status" value="1"/>
</dbReference>
<evidence type="ECO:0000313" key="20">
    <source>
        <dbReference type="Proteomes" id="UP001294412"/>
    </source>
</evidence>
<dbReference type="Gene3D" id="1.20.810.10">
    <property type="entry name" value="Cytochrome Bc1 Complex, Chain C"/>
    <property type="match status" value="1"/>
</dbReference>
<feature type="transmembrane region" description="Helical" evidence="16">
    <location>
        <begin position="370"/>
        <end position="396"/>
    </location>
</feature>
<feature type="transmembrane region" description="Helical" evidence="16">
    <location>
        <begin position="127"/>
        <end position="148"/>
    </location>
</feature>
<dbReference type="InterPro" id="IPR005797">
    <property type="entry name" value="Cyt_b/b6_N"/>
</dbReference>
<dbReference type="InterPro" id="IPR036150">
    <property type="entry name" value="Cyt_b/b6_C_sf"/>
</dbReference>
<evidence type="ECO:0000256" key="3">
    <source>
        <dbReference type="ARBA" id="ARBA00011649"/>
    </source>
</evidence>
<comment type="cofactor">
    <cofactor evidence="14">
        <name>heme b</name>
        <dbReference type="ChEBI" id="CHEBI:60344"/>
    </cofactor>
    <text evidence="14">Binds 2 heme groups non-covalently.</text>
</comment>
<evidence type="ECO:0000256" key="10">
    <source>
        <dbReference type="ARBA" id="ARBA00022982"/>
    </source>
</evidence>
<evidence type="ECO:0000256" key="11">
    <source>
        <dbReference type="ARBA" id="ARBA00022989"/>
    </source>
</evidence>
<dbReference type="InterPro" id="IPR048259">
    <property type="entry name" value="Cytochrome_b_N_euk/bac"/>
</dbReference>
<reference evidence="19 20" key="1">
    <citation type="submission" date="2023-12" db="EMBL/GenBank/DDBJ databases">
        <title>Description of Novel Strain Fulvimarina sp. 2208YS6-2-32 isolated from Uroteuthis (Photololigo) edulis.</title>
        <authorList>
            <person name="Park J.-S."/>
        </authorList>
    </citation>
    <scope>NUCLEOTIDE SEQUENCE [LARGE SCALE GENOMIC DNA]</scope>
    <source>
        <strain evidence="19 20">2208YS6-2-32</strain>
    </source>
</reference>
<dbReference type="PANTHER" id="PTHR19271">
    <property type="entry name" value="CYTOCHROME B"/>
    <property type="match status" value="1"/>
</dbReference>
<keyword evidence="8 14" id="KW-0812">Transmembrane</keyword>
<feature type="transmembrane region" description="Helical" evidence="16">
    <location>
        <begin position="312"/>
        <end position="331"/>
    </location>
</feature>
<feature type="transmembrane region" description="Helical" evidence="16">
    <location>
        <begin position="343"/>
        <end position="364"/>
    </location>
</feature>
<evidence type="ECO:0000256" key="12">
    <source>
        <dbReference type="ARBA" id="ARBA00023004"/>
    </source>
</evidence>
<dbReference type="Pfam" id="PF00033">
    <property type="entry name" value="Cytochrome_B"/>
    <property type="match status" value="1"/>
</dbReference>
<evidence type="ECO:0000256" key="9">
    <source>
        <dbReference type="ARBA" id="ARBA00022723"/>
    </source>
</evidence>
<keyword evidence="20" id="KW-1185">Reference proteome</keyword>
<evidence type="ECO:0000256" key="2">
    <source>
        <dbReference type="ARBA" id="ARBA00004141"/>
    </source>
</evidence>
<evidence type="ECO:0000256" key="1">
    <source>
        <dbReference type="ARBA" id="ARBA00002444"/>
    </source>
</evidence>
<keyword evidence="6 14" id="KW-0349">Heme</keyword>
<keyword evidence="7 14" id="KW-0679">Respiratory chain</keyword>
<name>A0ABU5I3U1_9HYPH</name>
<protein>
    <recommendedName>
        <fullName evidence="4 14">Cytochrome b</fullName>
    </recommendedName>
</protein>
<dbReference type="CDD" id="cd00290">
    <property type="entry name" value="cytochrome_b_C"/>
    <property type="match status" value="1"/>
</dbReference>
<keyword evidence="11 16" id="KW-1133">Transmembrane helix</keyword>
<dbReference type="Proteomes" id="UP001294412">
    <property type="component" value="Unassembled WGS sequence"/>
</dbReference>
<feature type="compositionally biased region" description="Low complexity" evidence="15">
    <location>
        <begin position="418"/>
        <end position="435"/>
    </location>
</feature>
<feature type="region of interest" description="Disordered" evidence="15">
    <location>
        <begin position="416"/>
        <end position="435"/>
    </location>
</feature>